<gene>
    <name evidence="1" type="ORF">MBLL_04221</name>
</gene>
<proteinExistence type="predicted"/>
<accession>A0A679JZM9</accession>
<name>A0A679JZM9_9HYPH</name>
<dbReference type="EMBL" id="LR743511">
    <property type="protein sequence ID" value="CAA2145100.1"/>
    <property type="molecule type" value="Genomic_DNA"/>
</dbReference>
<organism evidence="1">
    <name type="scientific">Methylobacterium bullatum</name>
    <dbReference type="NCBI Taxonomy" id="570505"/>
    <lineage>
        <taxon>Bacteria</taxon>
        <taxon>Pseudomonadati</taxon>
        <taxon>Pseudomonadota</taxon>
        <taxon>Alphaproteobacteria</taxon>
        <taxon>Hyphomicrobiales</taxon>
        <taxon>Methylobacteriaceae</taxon>
        <taxon>Methylobacterium</taxon>
    </lineage>
</organism>
<dbReference type="AlphaFoldDB" id="A0A679JZM9"/>
<sequence>MDYDRATSYWSLGLSKDGATCPEKGKGAGLVMPRCDTPAMNEHLAETTRAADTDRTPC</sequence>
<evidence type="ECO:0000313" key="1">
    <source>
        <dbReference type="EMBL" id="CAA2145100.1"/>
    </source>
</evidence>
<reference evidence="1" key="1">
    <citation type="submission" date="2019-12" db="EMBL/GenBank/DDBJ databases">
        <authorList>
            <person name="Cremers G."/>
        </authorList>
    </citation>
    <scope>NUCLEOTIDE SEQUENCE</scope>
    <source>
        <strain evidence="1">Mbul2</strain>
    </source>
</reference>
<protein>
    <submittedName>
        <fullName evidence="1">Uncharacterized protein</fullName>
    </submittedName>
</protein>